<accession>A0A481ZCM0</accession>
<sequence length="82" mass="9507">MEAENLIKFISRERGRAFKTDKNTVLYGELEDNKIEVSVQETGVLYGTYPAEVKCIIDYETVKYVELVVKEEEEPNKEEADE</sequence>
<protein>
    <submittedName>
        <fullName evidence="1">Uncharacterized protein</fullName>
    </submittedName>
</protein>
<gene>
    <name evidence="1" type="ORF">LCPAC404_02310</name>
</gene>
<evidence type="ECO:0000313" key="1">
    <source>
        <dbReference type="EMBL" id="QBK93527.1"/>
    </source>
</evidence>
<reference evidence="1" key="1">
    <citation type="journal article" date="2019" name="MBio">
        <title>Virus Genomes from Deep Sea Sediments Expand the Ocean Megavirome and Support Independent Origins of Viral Gigantism.</title>
        <authorList>
            <person name="Backstrom D."/>
            <person name="Yutin N."/>
            <person name="Jorgensen S.L."/>
            <person name="Dharamshi J."/>
            <person name="Homa F."/>
            <person name="Zaremba-Niedwiedzka K."/>
            <person name="Spang A."/>
            <person name="Wolf Y.I."/>
            <person name="Koonin E.V."/>
            <person name="Ettema T.J."/>
        </authorList>
    </citation>
    <scope>NUCLEOTIDE SEQUENCE</scope>
</reference>
<name>A0A481ZCM0_9VIRU</name>
<organism evidence="1">
    <name type="scientific">Pithovirus LCPAC404</name>
    <dbReference type="NCBI Taxonomy" id="2506597"/>
    <lineage>
        <taxon>Viruses</taxon>
        <taxon>Pithoviruses</taxon>
    </lineage>
</organism>
<proteinExistence type="predicted"/>
<dbReference type="EMBL" id="MK500597">
    <property type="protein sequence ID" value="QBK93527.1"/>
    <property type="molecule type" value="Genomic_DNA"/>
</dbReference>